<protein>
    <recommendedName>
        <fullName evidence="3">Lon N-terminal domain-containing protein</fullName>
    </recommendedName>
</protein>
<dbReference type="Proteomes" id="UP000077202">
    <property type="component" value="Unassembled WGS sequence"/>
</dbReference>
<evidence type="ECO:0000256" key="2">
    <source>
        <dbReference type="SAM" id="MobiDB-lite"/>
    </source>
</evidence>
<name>A0A176VIN7_MARPO</name>
<accession>A0A176VIN7</accession>
<dbReference type="AlphaFoldDB" id="A0A176VIN7"/>
<feature type="domain" description="Lon N-terminal" evidence="3">
    <location>
        <begin position="175"/>
        <end position="368"/>
    </location>
</feature>
<feature type="coiled-coil region" evidence="1">
    <location>
        <begin position="340"/>
        <end position="374"/>
    </location>
</feature>
<comment type="caution">
    <text evidence="4">The sequence shown here is derived from an EMBL/GenBank/DDBJ whole genome shotgun (WGS) entry which is preliminary data.</text>
</comment>
<dbReference type="InterPro" id="IPR015947">
    <property type="entry name" value="PUA-like_sf"/>
</dbReference>
<gene>
    <name evidence="4" type="ORF">AXG93_4010s1100</name>
</gene>
<dbReference type="PANTHER" id="PTHR46732">
    <property type="entry name" value="ATP-DEPENDENT PROTEASE LA (LON) DOMAIN PROTEIN"/>
    <property type="match status" value="1"/>
</dbReference>
<dbReference type="PANTHER" id="PTHR46732:SF8">
    <property type="entry name" value="ATP-DEPENDENT PROTEASE LA (LON) DOMAIN PROTEIN"/>
    <property type="match status" value="1"/>
</dbReference>
<sequence>MGARRPLTSGTDHVPLESVDGLDPRVLAPPTSAFLPPMREERNEGRGSEARAKFEVLAGVECGMLLRAKKLRGSLAGVSDSFDGPGKQRQIAWCKSDCLSPTHLQCAGLPIVRADHNLSRRIGIQICKNGLRGSVFRIPLASSALNEFGGKRRSSLRVECSSSDASAAGERTDTSIELPLFPLPLVLFPGAILPLQIFEFRYRIMMHTLLQTDLRFGVVYTDKASGLAAVGCVGEVVKHERLVDDRFFMICKGQERFRVIDIVRTKPYLVAKVQWLEDRPSDEQEDVETLANEVESYMKDVIRLSNRVNGKPEKVAPDDLRKKLFPTPFSFWVGSTFEGAPVEQQALLELEDTAQRLKREKETLRNTLNYLSAASAVKDAFPSAE</sequence>
<dbReference type="Gene3D" id="2.30.130.40">
    <property type="entry name" value="LON domain-like"/>
    <property type="match status" value="1"/>
</dbReference>
<keyword evidence="5" id="KW-1185">Reference proteome</keyword>
<reference evidence="4" key="1">
    <citation type="submission" date="2016-03" db="EMBL/GenBank/DDBJ databases">
        <title>Mechanisms controlling the formation of the plant cell surface in tip-growing cells are functionally conserved among land plants.</title>
        <authorList>
            <person name="Honkanen S."/>
            <person name="Jones V.A."/>
            <person name="Morieri G."/>
            <person name="Champion C."/>
            <person name="Hetherington A.J."/>
            <person name="Kelly S."/>
            <person name="Saint-Marcoux D."/>
            <person name="Proust H."/>
            <person name="Prescott H."/>
            <person name="Dolan L."/>
        </authorList>
    </citation>
    <scope>NUCLEOTIDE SEQUENCE [LARGE SCALE GENOMIC DNA]</scope>
    <source>
        <tissue evidence="4">Whole gametophyte</tissue>
    </source>
</reference>
<dbReference type="EMBL" id="LVLJ01003652">
    <property type="protein sequence ID" value="OAE20273.1"/>
    <property type="molecule type" value="Genomic_DNA"/>
</dbReference>
<evidence type="ECO:0000313" key="4">
    <source>
        <dbReference type="EMBL" id="OAE20273.1"/>
    </source>
</evidence>
<proteinExistence type="predicted"/>
<organism evidence="4 5">
    <name type="scientific">Marchantia polymorpha subsp. ruderalis</name>
    <dbReference type="NCBI Taxonomy" id="1480154"/>
    <lineage>
        <taxon>Eukaryota</taxon>
        <taxon>Viridiplantae</taxon>
        <taxon>Streptophyta</taxon>
        <taxon>Embryophyta</taxon>
        <taxon>Marchantiophyta</taxon>
        <taxon>Marchantiopsida</taxon>
        <taxon>Marchantiidae</taxon>
        <taxon>Marchantiales</taxon>
        <taxon>Marchantiaceae</taxon>
        <taxon>Marchantia</taxon>
    </lineage>
</organism>
<evidence type="ECO:0000256" key="1">
    <source>
        <dbReference type="SAM" id="Coils"/>
    </source>
</evidence>
<feature type="compositionally biased region" description="Basic and acidic residues" evidence="2">
    <location>
        <begin position="38"/>
        <end position="47"/>
    </location>
</feature>
<dbReference type="SUPFAM" id="SSF88697">
    <property type="entry name" value="PUA domain-like"/>
    <property type="match status" value="1"/>
</dbReference>
<dbReference type="SMART" id="SM00464">
    <property type="entry name" value="LON"/>
    <property type="match status" value="1"/>
</dbReference>
<evidence type="ECO:0000259" key="3">
    <source>
        <dbReference type="PROSITE" id="PS51787"/>
    </source>
</evidence>
<dbReference type="PROSITE" id="PS51787">
    <property type="entry name" value="LON_N"/>
    <property type="match status" value="1"/>
</dbReference>
<keyword evidence="1" id="KW-0175">Coiled coil</keyword>
<feature type="region of interest" description="Disordered" evidence="2">
    <location>
        <begin position="1"/>
        <end position="47"/>
    </location>
</feature>
<dbReference type="Pfam" id="PF02190">
    <property type="entry name" value="LON_substr_bdg"/>
    <property type="match status" value="1"/>
</dbReference>
<evidence type="ECO:0000313" key="5">
    <source>
        <dbReference type="Proteomes" id="UP000077202"/>
    </source>
</evidence>
<dbReference type="InterPro" id="IPR003111">
    <property type="entry name" value="Lon_prtase_N"/>
</dbReference>
<dbReference type="InterPro" id="IPR046336">
    <property type="entry name" value="Lon_prtase_N_sf"/>
</dbReference>